<evidence type="ECO:0000313" key="2">
    <source>
        <dbReference type="Proteomes" id="UP000034164"/>
    </source>
</evidence>
<comment type="caution">
    <text evidence="1">The sequence shown here is derived from an EMBL/GenBank/DDBJ whole genome shotgun (WGS) entry which is preliminary data.</text>
</comment>
<gene>
    <name evidence="1" type="ORF">EMCG_09518</name>
</gene>
<dbReference type="OrthoDB" id="4190245at2759"/>
<dbReference type="AlphaFoldDB" id="A0A0G2I1V0"/>
<sequence>MKQNCKEVEFASCSAVVTSNKHSKGMNILLAYNGDWQEIITLIREYSREKMTGFSVEVTTYYNLIDISTLSSNSSILQGSETLTGMPNSQLTTQALKSKRSLEAVKNEPFSSYQRPPKSPQIHDIISDEESVAAPAQSTATTQQLKEVRSRQVIEKDSMRITCDIILQWQCQKTCCHNFEQGTCWLSFDDSHIQLLSSSDIASWVDDVDR</sequence>
<protein>
    <submittedName>
        <fullName evidence="1">Uncharacterized protein</fullName>
    </submittedName>
</protein>
<feature type="non-terminal residue" evidence="1">
    <location>
        <position position="210"/>
    </location>
</feature>
<proteinExistence type="predicted"/>
<evidence type="ECO:0000313" key="1">
    <source>
        <dbReference type="EMBL" id="KKZ64572.1"/>
    </source>
</evidence>
<dbReference type="VEuPathDB" id="FungiDB:EMCG_09518"/>
<reference evidence="2" key="1">
    <citation type="journal article" date="2015" name="PLoS Genet.">
        <title>The dynamic genome and transcriptome of the human fungal pathogen Blastomyces and close relative Emmonsia.</title>
        <authorList>
            <person name="Munoz J.F."/>
            <person name="Gauthier G.M."/>
            <person name="Desjardins C.A."/>
            <person name="Gallo J.E."/>
            <person name="Holder J."/>
            <person name="Sullivan T.D."/>
            <person name="Marty A.J."/>
            <person name="Carmen J.C."/>
            <person name="Chen Z."/>
            <person name="Ding L."/>
            <person name="Gujja S."/>
            <person name="Magrini V."/>
            <person name="Misas E."/>
            <person name="Mitreva M."/>
            <person name="Priest M."/>
            <person name="Saif S."/>
            <person name="Whiston E.A."/>
            <person name="Young S."/>
            <person name="Zeng Q."/>
            <person name="Goldman W.E."/>
            <person name="Mardis E.R."/>
            <person name="Taylor J.W."/>
            <person name="McEwen J.G."/>
            <person name="Clay O.K."/>
            <person name="Klein B.S."/>
            <person name="Cuomo C.A."/>
        </authorList>
    </citation>
    <scope>NUCLEOTIDE SEQUENCE [LARGE SCALE GENOMIC DNA]</scope>
    <source>
        <strain evidence="2">UAMH 3008</strain>
    </source>
</reference>
<name>A0A0G2I1V0_9EURO</name>
<dbReference type="Proteomes" id="UP000034164">
    <property type="component" value="Unassembled WGS sequence"/>
</dbReference>
<dbReference type="EMBL" id="LCZI01000777">
    <property type="protein sequence ID" value="KKZ64572.1"/>
    <property type="molecule type" value="Genomic_DNA"/>
</dbReference>
<organism evidence="1 2">
    <name type="scientific">[Emmonsia] crescens</name>
    <dbReference type="NCBI Taxonomy" id="73230"/>
    <lineage>
        <taxon>Eukaryota</taxon>
        <taxon>Fungi</taxon>
        <taxon>Dikarya</taxon>
        <taxon>Ascomycota</taxon>
        <taxon>Pezizomycotina</taxon>
        <taxon>Eurotiomycetes</taxon>
        <taxon>Eurotiomycetidae</taxon>
        <taxon>Onygenales</taxon>
        <taxon>Ajellomycetaceae</taxon>
        <taxon>Emergomyces</taxon>
    </lineage>
</organism>
<accession>A0A0G2I1V0</accession>